<proteinExistence type="predicted"/>
<dbReference type="EMBL" id="JANPWB010000001">
    <property type="protein sequence ID" value="KAJ1218474.1"/>
    <property type="molecule type" value="Genomic_DNA"/>
</dbReference>
<feature type="compositionally biased region" description="Basic and acidic residues" evidence="1">
    <location>
        <begin position="75"/>
        <end position="85"/>
    </location>
</feature>
<evidence type="ECO:0000313" key="2">
    <source>
        <dbReference type="EMBL" id="KAJ1218474.1"/>
    </source>
</evidence>
<sequence length="256" mass="28220">MRLCACAHAKLCACALSAISSAPSPLVRLQNPVSPQEAASQRTGTAEELLSKQNPVSPQEGALRHPHARTANRTQTDERRGREAAGVRMPQSKPRISEKRFYGRTQDGGRHFACELVASIERSERAACTALGAGSPAHLQPPALEPSPGDYGARKIDESPGRTRSGWPHSAELSQHHWRHLKTRLYKRSIKLELSDNGTSWGLEVLAEQMACLARFNLSGNKIKDINTLEPLELPFLNRSEHERTDGFLHKKKMGA</sequence>
<feature type="compositionally biased region" description="Basic and acidic residues" evidence="1">
    <location>
        <begin position="152"/>
        <end position="161"/>
    </location>
</feature>
<protein>
    <submittedName>
        <fullName evidence="2">Uncharacterized protein</fullName>
    </submittedName>
</protein>
<dbReference type="InterPro" id="IPR001611">
    <property type="entry name" value="Leu-rich_rpt"/>
</dbReference>
<evidence type="ECO:0000313" key="3">
    <source>
        <dbReference type="Proteomes" id="UP001066276"/>
    </source>
</evidence>
<feature type="region of interest" description="Disordered" evidence="1">
    <location>
        <begin position="133"/>
        <end position="170"/>
    </location>
</feature>
<accession>A0AAV7WYX2</accession>
<dbReference type="AlphaFoldDB" id="A0AAV7WYX2"/>
<reference evidence="2" key="1">
    <citation type="journal article" date="2022" name="bioRxiv">
        <title>Sequencing and chromosome-scale assembly of the giantPleurodeles waltlgenome.</title>
        <authorList>
            <person name="Brown T."/>
            <person name="Elewa A."/>
            <person name="Iarovenko S."/>
            <person name="Subramanian E."/>
            <person name="Araus A.J."/>
            <person name="Petzold A."/>
            <person name="Susuki M."/>
            <person name="Suzuki K.-i.T."/>
            <person name="Hayashi T."/>
            <person name="Toyoda A."/>
            <person name="Oliveira C."/>
            <person name="Osipova E."/>
            <person name="Leigh N.D."/>
            <person name="Simon A."/>
            <person name="Yun M.H."/>
        </authorList>
    </citation>
    <scope>NUCLEOTIDE SEQUENCE</scope>
    <source>
        <strain evidence="2">20211129_DDA</strain>
        <tissue evidence="2">Liver</tissue>
    </source>
</reference>
<name>A0AAV7WYX2_PLEWA</name>
<dbReference type="Proteomes" id="UP001066276">
    <property type="component" value="Chromosome 1_1"/>
</dbReference>
<evidence type="ECO:0000256" key="1">
    <source>
        <dbReference type="SAM" id="MobiDB-lite"/>
    </source>
</evidence>
<comment type="caution">
    <text evidence="2">The sequence shown here is derived from an EMBL/GenBank/DDBJ whole genome shotgun (WGS) entry which is preliminary data.</text>
</comment>
<gene>
    <name evidence="2" type="ORF">NDU88_006053</name>
</gene>
<organism evidence="2 3">
    <name type="scientific">Pleurodeles waltl</name>
    <name type="common">Iberian ribbed newt</name>
    <dbReference type="NCBI Taxonomy" id="8319"/>
    <lineage>
        <taxon>Eukaryota</taxon>
        <taxon>Metazoa</taxon>
        <taxon>Chordata</taxon>
        <taxon>Craniata</taxon>
        <taxon>Vertebrata</taxon>
        <taxon>Euteleostomi</taxon>
        <taxon>Amphibia</taxon>
        <taxon>Batrachia</taxon>
        <taxon>Caudata</taxon>
        <taxon>Salamandroidea</taxon>
        <taxon>Salamandridae</taxon>
        <taxon>Pleurodelinae</taxon>
        <taxon>Pleurodeles</taxon>
    </lineage>
</organism>
<feature type="compositionally biased region" description="Polar residues" evidence="1">
    <location>
        <begin position="31"/>
        <end position="44"/>
    </location>
</feature>
<feature type="compositionally biased region" description="Basic and acidic residues" evidence="1">
    <location>
        <begin position="95"/>
        <end position="104"/>
    </location>
</feature>
<keyword evidence="3" id="KW-1185">Reference proteome</keyword>
<feature type="region of interest" description="Disordered" evidence="1">
    <location>
        <begin position="27"/>
        <end position="104"/>
    </location>
</feature>
<dbReference type="PROSITE" id="PS51450">
    <property type="entry name" value="LRR"/>
    <property type="match status" value="1"/>
</dbReference>